<dbReference type="PANTHER" id="PTHR43065:SF46">
    <property type="entry name" value="C4-DICARBOXYLATE TRANSPORT SENSOR PROTEIN DCTB"/>
    <property type="match status" value="1"/>
</dbReference>
<dbReference type="SMART" id="SM00387">
    <property type="entry name" value="HATPase_c"/>
    <property type="match status" value="1"/>
</dbReference>
<keyword evidence="3 7" id="KW-0418">Kinase</keyword>
<keyword evidence="1" id="KW-0808">Transferase</keyword>
<evidence type="ECO:0000259" key="6">
    <source>
        <dbReference type="PROSITE" id="PS50109"/>
    </source>
</evidence>
<dbReference type="EMBL" id="CP072426">
    <property type="protein sequence ID" value="QTL38213.1"/>
    <property type="molecule type" value="Genomic_DNA"/>
</dbReference>
<dbReference type="InterPro" id="IPR005467">
    <property type="entry name" value="His_kinase_dom"/>
</dbReference>
<keyword evidence="2" id="KW-0547">Nucleotide-binding</keyword>
<dbReference type="InterPro" id="IPR003594">
    <property type="entry name" value="HATPase_dom"/>
</dbReference>
<keyword evidence="4" id="KW-0067">ATP-binding</keyword>
<evidence type="ECO:0000256" key="2">
    <source>
        <dbReference type="ARBA" id="ARBA00022741"/>
    </source>
</evidence>
<dbReference type="SUPFAM" id="SSF55874">
    <property type="entry name" value="ATPase domain of HSP90 chaperone/DNA topoisomerase II/histidine kinase"/>
    <property type="match status" value="2"/>
</dbReference>
<reference evidence="7 8" key="1">
    <citation type="submission" date="2021-03" db="EMBL/GenBank/DDBJ databases">
        <title>Complete Genome of Pseudoalteromonas viridis Strain BBR56, a new biocontrol bacterial candidate.</title>
        <authorList>
            <person name="Handayani D.P."/>
            <person name="Isnansetyo A."/>
            <person name="Istiqomah I."/>
            <person name="Jumina J."/>
        </authorList>
    </citation>
    <scope>NUCLEOTIDE SEQUENCE [LARGE SCALE GENOMIC DNA]</scope>
    <source>
        <strain evidence="7 8">BBR56</strain>
    </source>
</reference>
<dbReference type="Proteomes" id="UP000665025">
    <property type="component" value="Chromosome 2"/>
</dbReference>
<dbReference type="PROSITE" id="PS50109">
    <property type="entry name" value="HIS_KIN"/>
    <property type="match status" value="1"/>
</dbReference>
<proteinExistence type="predicted"/>
<evidence type="ECO:0000313" key="8">
    <source>
        <dbReference type="Proteomes" id="UP000665025"/>
    </source>
</evidence>
<dbReference type="InterPro" id="IPR036890">
    <property type="entry name" value="HATPase_C_sf"/>
</dbReference>
<name>A0ABX7VB96_9GAMM</name>
<sequence>MAKLRPRARLIRTIGDKLISGPEAAIIELVKNSYDAEASYAKIKIFPPRNGKPGEIHITDDGHGMTRDVILGHWLEPANDTKTKRAHSLSGKRKVLGAKGVGRFAAASLGRFLTLESVADTKGEKEKNRIDLDWQIFEEVKYLDEIDLDITTSTCDESTDNGVLIVIKEFLTDWTEERVKSLIQELKKLASPIHADDKFNIVLDLSEFLECNEPPYNFDGISVLEEFNQLSENSFDGEDNEDVSIIKPFSIRKEADYLLEGKFDNHGAFSGYFTILRGDRKKSEIEIPAFKLSSEELHCGKVDVELRIFDLESQSVEKLFERMGVNFAKIGLRKAREIISKNAGIGIYRNGFRIRPYGDPDQDWLKLEKRRVQKPSVRIGHGQVSGFINVGSEEESKLIERSSREGLENNGAFLRLNNLLEKLLLTIEPKRFDFRAKAGIGRKPKPSIDKARSIASLEEISSAIQSLTPEQQKPILLKIEKESKALTKSLDEIEEYQKLLESRAALGLVVGQVIHDGRSYLVPLESHSKSIIEHAPFLLDDSKKGDLVREYYPTYGAGIKTAVDGLKSLFKSLDPISGRKRGRPMNFYAKEVFDDVLNLLSDELISNNVNVDLCLDEKVMLYGYKQDLQSSLLNILHNAIYWISSVENEGGFIFIDSFYEGDSVAFLIKNNGPEIDKDDVETIFDAGFTLKSNGHGLGLSIAKEACINSKGDLILLERLPLTTFKITFPRSKEVV</sequence>
<evidence type="ECO:0000256" key="5">
    <source>
        <dbReference type="ARBA" id="ARBA00023012"/>
    </source>
</evidence>
<dbReference type="Pfam" id="PF13589">
    <property type="entry name" value="HATPase_c_3"/>
    <property type="match status" value="1"/>
</dbReference>
<organism evidence="7 8">
    <name type="scientific">Pseudoalteromonas viridis</name>
    <dbReference type="NCBI Taxonomy" id="339617"/>
    <lineage>
        <taxon>Bacteria</taxon>
        <taxon>Pseudomonadati</taxon>
        <taxon>Pseudomonadota</taxon>
        <taxon>Gammaproteobacteria</taxon>
        <taxon>Alteromonadales</taxon>
        <taxon>Pseudoalteromonadaceae</taxon>
        <taxon>Pseudoalteromonas</taxon>
    </lineage>
</organism>
<evidence type="ECO:0000256" key="3">
    <source>
        <dbReference type="ARBA" id="ARBA00022777"/>
    </source>
</evidence>
<dbReference type="GO" id="GO:0016301">
    <property type="term" value="F:kinase activity"/>
    <property type="evidence" value="ECO:0007669"/>
    <property type="project" value="UniProtKB-KW"/>
</dbReference>
<evidence type="ECO:0000313" key="7">
    <source>
        <dbReference type="EMBL" id="QTL38213.1"/>
    </source>
</evidence>
<keyword evidence="5" id="KW-0902">Two-component regulatory system</keyword>
<accession>A0ABX7VB96</accession>
<gene>
    <name evidence="7" type="ORF">J5X90_20850</name>
</gene>
<keyword evidence="8" id="KW-1185">Reference proteome</keyword>
<dbReference type="Gene3D" id="3.30.565.10">
    <property type="entry name" value="Histidine kinase-like ATPase, C-terminal domain"/>
    <property type="match status" value="2"/>
</dbReference>
<dbReference type="Pfam" id="PF02518">
    <property type="entry name" value="HATPase_c"/>
    <property type="match status" value="1"/>
</dbReference>
<dbReference type="PANTHER" id="PTHR43065">
    <property type="entry name" value="SENSOR HISTIDINE KINASE"/>
    <property type="match status" value="1"/>
</dbReference>
<protein>
    <submittedName>
        <fullName evidence="7">Sensor histidine kinase</fullName>
    </submittedName>
</protein>
<evidence type="ECO:0000256" key="1">
    <source>
        <dbReference type="ARBA" id="ARBA00022679"/>
    </source>
</evidence>
<evidence type="ECO:0000256" key="4">
    <source>
        <dbReference type="ARBA" id="ARBA00022840"/>
    </source>
</evidence>
<feature type="domain" description="Histidine kinase" evidence="6">
    <location>
        <begin position="512"/>
        <end position="732"/>
    </location>
</feature>